<dbReference type="GO" id="GO:0044325">
    <property type="term" value="F:transmembrane transporter binding"/>
    <property type="evidence" value="ECO:0007669"/>
    <property type="project" value="TreeGrafter"/>
</dbReference>
<evidence type="ECO:0000256" key="2">
    <source>
        <dbReference type="ARBA" id="ARBA00021526"/>
    </source>
</evidence>
<evidence type="ECO:0000259" key="11">
    <source>
        <dbReference type="PROSITE" id="PS50089"/>
    </source>
</evidence>
<feature type="domain" description="RING-type" evidence="11">
    <location>
        <begin position="503"/>
        <end position="536"/>
    </location>
</feature>
<dbReference type="GO" id="GO:0048471">
    <property type="term" value="C:perinuclear region of cytoplasm"/>
    <property type="evidence" value="ECO:0007669"/>
    <property type="project" value="TreeGrafter"/>
</dbReference>
<feature type="region of interest" description="Disordered" evidence="10">
    <location>
        <begin position="1147"/>
        <end position="1219"/>
    </location>
</feature>
<dbReference type="Pfam" id="PF00004">
    <property type="entry name" value="AAA"/>
    <property type="match status" value="1"/>
</dbReference>
<dbReference type="SUPFAM" id="SSF52540">
    <property type="entry name" value="P-loop containing nucleoside triphosphate hydrolases"/>
    <property type="match status" value="1"/>
</dbReference>
<dbReference type="FunFam" id="3.40.50.300:FF:001054">
    <property type="entry name" value="ATPase, AAA family, putative"/>
    <property type="match status" value="1"/>
</dbReference>
<dbReference type="Gene3D" id="3.30.160.60">
    <property type="entry name" value="Classic Zinc Finger"/>
    <property type="match status" value="1"/>
</dbReference>
<feature type="region of interest" description="Disordered" evidence="10">
    <location>
        <begin position="1237"/>
        <end position="1313"/>
    </location>
</feature>
<reference evidence="14" key="3">
    <citation type="submission" date="2016-06" db="UniProtKB">
        <authorList>
            <consortium name="WormBaseParasite"/>
        </authorList>
    </citation>
    <scope>IDENTIFICATION</scope>
</reference>
<name>A0A183BTL7_GLOPA</name>
<dbReference type="InterPro" id="IPR000315">
    <property type="entry name" value="Znf_B-box"/>
</dbReference>
<dbReference type="SUPFAM" id="SSF57845">
    <property type="entry name" value="B-box zinc-binding domain"/>
    <property type="match status" value="1"/>
</dbReference>
<dbReference type="PANTHER" id="PTHR22635:SF0">
    <property type="entry name" value="RING FINGER PROTEIN 207"/>
    <property type="match status" value="1"/>
</dbReference>
<evidence type="ECO:0000256" key="8">
    <source>
        <dbReference type="ARBA" id="ARBA00022840"/>
    </source>
</evidence>
<evidence type="ECO:0000256" key="5">
    <source>
        <dbReference type="ARBA" id="ARBA00022741"/>
    </source>
</evidence>
<dbReference type="Proteomes" id="UP000050741">
    <property type="component" value="Unassembled WGS sequence"/>
</dbReference>
<feature type="compositionally biased region" description="Basic residues" evidence="10">
    <location>
        <begin position="1197"/>
        <end position="1209"/>
    </location>
</feature>
<dbReference type="InterPro" id="IPR003593">
    <property type="entry name" value="AAA+_ATPase"/>
</dbReference>
<feature type="compositionally biased region" description="Basic and acidic residues" evidence="10">
    <location>
        <begin position="1168"/>
        <end position="1182"/>
    </location>
</feature>
<dbReference type="InterPro" id="IPR027417">
    <property type="entry name" value="P-loop_NTPase"/>
</dbReference>
<evidence type="ECO:0000256" key="4">
    <source>
        <dbReference type="ARBA" id="ARBA00022723"/>
    </source>
</evidence>
<evidence type="ECO:0000313" key="13">
    <source>
        <dbReference type="Proteomes" id="UP000050741"/>
    </source>
</evidence>
<dbReference type="Gene3D" id="3.30.40.10">
    <property type="entry name" value="Zinc/RING finger domain, C3HC4 (zinc finger)"/>
    <property type="match status" value="1"/>
</dbReference>
<evidence type="ECO:0000256" key="6">
    <source>
        <dbReference type="ARBA" id="ARBA00022771"/>
    </source>
</evidence>
<dbReference type="GO" id="GO:0030544">
    <property type="term" value="F:Hsp70 protein binding"/>
    <property type="evidence" value="ECO:0007669"/>
    <property type="project" value="InterPro"/>
</dbReference>
<dbReference type="SMART" id="SM00184">
    <property type="entry name" value="RING"/>
    <property type="match status" value="1"/>
</dbReference>
<dbReference type="GO" id="GO:0008270">
    <property type="term" value="F:zinc ion binding"/>
    <property type="evidence" value="ECO:0007669"/>
    <property type="project" value="UniProtKB-KW"/>
</dbReference>
<dbReference type="Gene3D" id="3.40.50.300">
    <property type="entry name" value="P-loop containing nucleotide triphosphate hydrolases"/>
    <property type="match status" value="1"/>
</dbReference>
<protein>
    <recommendedName>
        <fullName evidence="2">RING finger protein 207</fullName>
    </recommendedName>
</protein>
<evidence type="ECO:0000256" key="3">
    <source>
        <dbReference type="ARBA" id="ARBA00022490"/>
    </source>
</evidence>
<keyword evidence="3" id="KW-0963">Cytoplasm</keyword>
<keyword evidence="13" id="KW-1185">Reference proteome</keyword>
<dbReference type="PROSITE" id="PS00518">
    <property type="entry name" value="ZF_RING_1"/>
    <property type="match status" value="1"/>
</dbReference>
<feature type="compositionally biased region" description="Basic and acidic residues" evidence="10">
    <location>
        <begin position="1260"/>
        <end position="1285"/>
    </location>
</feature>
<keyword evidence="4" id="KW-0479">Metal-binding</keyword>
<sequence length="1349" mass="150426">MSSKSAPATPDIAYSNYKLFTSTNVQVREGLKKAIEADETRDDKSGVIVLYKNVLKLLQRALDIRPNSCPVNKHLEVLEQQNKLSVFVAQAQDRLGKLGRSVFMAQTQDRLGKLEGLERNRRTFIEPKAIKAAPFSLASANSSSSRGMPCTSTAAKTFTAKHPIESKTSLLKNVESKLGEEILGTIVETTDTRLDDIEGNAMAKLALEENVVLPALNPKLFTGLRAPCAGILLFGPPGNGKTMLAKAVANECHSTFFSVSAATIMSKWVGDGERLVKALFQVARNAQPSIIFIDEVDSMLCQRFEQENGAARRVKTEFLVRLDGCSSGSSDDRVLVLAATNRPQELDEGILRRFPQRIFIDLPDKMARFQMIRRTFEQNSTKLQLSDVELEKIASKTDNYSYSDLKALCRAAALLPVQSARMENRDLRRCTVEKLRPVNFKDLESAVRSVRPSVNAESRRKLFEFAENHANFLSAMSSDAGDGSESALKRQETGGGLQNPLDCLRCNSAIKAPIRLPCQHHFCRLCIADEKFCFVCGRPIGCSELVEDKVLNYVLESSREVTETCANCDQISQPMFFCDTCHQPLCSGCRDTTHKAKIFSTHHIVELEERGRLQSRPFCSQHNEPFILFCLDSKSLMCIECFNASSLERRGHFVNIDVAHKICCDKLEKNALNLRIFQDELREQIELRKRLTLELEKNGEHLSEEIDQKCEAITDRVNGLRRQLLDRVMEEKAEKQRQLSAQLNKLTTLGSPISVNLLSVSIFCSYASKMDVLHCYADLHKSIQQFLSSNGRQLIQRVKFDCNFNIDFAAEFVQSVCQPLGLAASSLEDNANAHDIFLNCDPTARSSSMRHSSLGCQTNFSKRERQILSDLPDVEGPTPNKTDSGNASSAEVLSDNVHQNLGRPADSMDNGAIPKLSDADLPFEFNPFSASTTTTTSQRENMDINTNNNPLMDQRFSEQFQMIAVPLNGFAHEISEISKTLLHLQRDLTLRRCVVSPEDLLSKIASCEDAWKRLEVHNKQVEGTVNHSLKQFWRREIERIQRQQLAVREKAREIVQLRSLAKRALKVSQQLKPFATQMASLISVIDVRRSSGSVQPSPMEQICLQITKMEPDSESRVAAIEKEETLRREAKLEEDRAQLNGMEALRAKKALREVRPPTPKMRTSHIVAEMDRDRAGTDDPTSREGSTLSSVASPSSSKKKQQHSHRRAHRSSDSTTAAEPLLNHAVSLISNLHEMEQLSSPPNASTQMHEHKGRNGRHSQTGDDVKPEEDNKSSAAERSEAKELGESSGGGGTSTDVKTEFAAPAAAGEDHPSANMAITAQVVKGRDPKLLQAREKLLEAIKEKVKRIE</sequence>
<organism evidence="13 14">
    <name type="scientific">Globodera pallida</name>
    <name type="common">Potato cyst nematode worm</name>
    <name type="synonym">Heterodera pallida</name>
    <dbReference type="NCBI Taxonomy" id="36090"/>
    <lineage>
        <taxon>Eukaryota</taxon>
        <taxon>Metazoa</taxon>
        <taxon>Ecdysozoa</taxon>
        <taxon>Nematoda</taxon>
        <taxon>Chromadorea</taxon>
        <taxon>Rhabditida</taxon>
        <taxon>Tylenchina</taxon>
        <taxon>Tylenchomorpha</taxon>
        <taxon>Tylenchoidea</taxon>
        <taxon>Heteroderidae</taxon>
        <taxon>Heteroderinae</taxon>
        <taxon>Globodera</taxon>
    </lineage>
</organism>
<dbReference type="SUPFAM" id="SSF57850">
    <property type="entry name" value="RING/U-box"/>
    <property type="match status" value="1"/>
</dbReference>
<accession>A0A183BTL7</accession>
<keyword evidence="7" id="KW-0862">Zinc</keyword>
<dbReference type="InterPro" id="IPR013083">
    <property type="entry name" value="Znf_RING/FYVE/PHD"/>
</dbReference>
<dbReference type="GO" id="GO:0016887">
    <property type="term" value="F:ATP hydrolysis activity"/>
    <property type="evidence" value="ECO:0007669"/>
    <property type="project" value="InterPro"/>
</dbReference>
<dbReference type="InterPro" id="IPR003959">
    <property type="entry name" value="ATPase_AAA_core"/>
</dbReference>
<dbReference type="PROSITE" id="PS50089">
    <property type="entry name" value="ZF_RING_2"/>
    <property type="match status" value="1"/>
</dbReference>
<keyword evidence="6 9" id="KW-0863">Zinc-finger</keyword>
<dbReference type="SMART" id="SM00382">
    <property type="entry name" value="AAA"/>
    <property type="match status" value="1"/>
</dbReference>
<evidence type="ECO:0000313" key="14">
    <source>
        <dbReference type="WBParaSite" id="GPLIN_000395300"/>
    </source>
</evidence>
<dbReference type="InterPro" id="IPR041569">
    <property type="entry name" value="AAA_lid_3"/>
</dbReference>
<evidence type="ECO:0000259" key="12">
    <source>
        <dbReference type="PROSITE" id="PS50119"/>
    </source>
</evidence>
<reference evidence="13" key="1">
    <citation type="submission" date="2013-12" db="EMBL/GenBank/DDBJ databases">
        <authorList>
            <person name="Aslett M."/>
        </authorList>
    </citation>
    <scope>NUCLEOTIDE SEQUENCE [LARGE SCALE GENOMIC DNA]</scope>
    <source>
        <strain evidence="13">Lindley</strain>
    </source>
</reference>
<evidence type="ECO:0000256" key="7">
    <source>
        <dbReference type="ARBA" id="ARBA00022833"/>
    </source>
</evidence>
<dbReference type="InterPro" id="IPR001841">
    <property type="entry name" value="Znf_RING"/>
</dbReference>
<dbReference type="FunFam" id="1.10.8.60:FF:000022">
    <property type="entry name" value="Fidgetin like 1"/>
    <property type="match status" value="1"/>
</dbReference>
<dbReference type="Gene3D" id="1.20.58.1540">
    <property type="entry name" value="Actin interacting protein 3, C-terminal domain"/>
    <property type="match status" value="1"/>
</dbReference>
<feature type="compositionally biased region" description="Polar residues" evidence="10">
    <location>
        <begin position="1237"/>
        <end position="1247"/>
    </location>
</feature>
<evidence type="ECO:0000256" key="1">
    <source>
        <dbReference type="ARBA" id="ARBA00004496"/>
    </source>
</evidence>
<feature type="region of interest" description="Disordered" evidence="10">
    <location>
        <begin position="870"/>
        <end position="891"/>
    </location>
</feature>
<comment type="subcellular location">
    <subcellularLocation>
        <location evidence="1">Cytoplasm</location>
    </subcellularLocation>
</comment>
<evidence type="ECO:0000256" key="9">
    <source>
        <dbReference type="PROSITE-ProRule" id="PRU00024"/>
    </source>
</evidence>
<dbReference type="SMART" id="SM00336">
    <property type="entry name" value="BBOX"/>
    <property type="match status" value="2"/>
</dbReference>
<keyword evidence="5" id="KW-0547">Nucleotide-binding</keyword>
<dbReference type="Pfam" id="PF00643">
    <property type="entry name" value="zf-B_box"/>
    <property type="match status" value="1"/>
</dbReference>
<dbReference type="Gene3D" id="1.10.8.60">
    <property type="match status" value="1"/>
</dbReference>
<reference evidence="13" key="2">
    <citation type="submission" date="2014-05" db="EMBL/GenBank/DDBJ databases">
        <title>The genome and life-stage specific transcriptomes of Globodera pallida elucidate key aspects of plant parasitism by a cyst nematode.</title>
        <authorList>
            <person name="Cotton J.A."/>
            <person name="Lilley C.J."/>
            <person name="Jones L.M."/>
            <person name="Kikuchi T."/>
            <person name="Reid A.J."/>
            <person name="Thorpe P."/>
            <person name="Tsai I.J."/>
            <person name="Beasley H."/>
            <person name="Blok V."/>
            <person name="Cock P.J.A."/>
            <person name="Van den Akker S.E."/>
            <person name="Holroyd N."/>
            <person name="Hunt M."/>
            <person name="Mantelin S."/>
            <person name="Naghra H."/>
            <person name="Pain A."/>
            <person name="Palomares-Rius J.E."/>
            <person name="Zarowiecki M."/>
            <person name="Berriman M."/>
            <person name="Jones J.T."/>
            <person name="Urwin P.E."/>
        </authorList>
    </citation>
    <scope>NUCLEOTIDE SEQUENCE [LARGE SCALE GENOMIC DNA]</scope>
    <source>
        <strain evidence="13">Lindley</strain>
    </source>
</reference>
<dbReference type="GO" id="GO:0005524">
    <property type="term" value="F:ATP binding"/>
    <property type="evidence" value="ECO:0007669"/>
    <property type="project" value="UniProtKB-KW"/>
</dbReference>
<feature type="compositionally biased region" description="Low complexity" evidence="10">
    <location>
        <begin position="1186"/>
        <end position="1196"/>
    </location>
</feature>
<dbReference type="Pfam" id="PF17862">
    <property type="entry name" value="AAA_lid_3"/>
    <property type="match status" value="1"/>
</dbReference>
<dbReference type="WBParaSite" id="GPLIN_000395300">
    <property type="protein sequence ID" value="GPLIN_000395300"/>
    <property type="gene ID" value="GPLIN_000395300"/>
</dbReference>
<dbReference type="CDD" id="cd19814">
    <property type="entry name" value="Bbox1_RNF207-like"/>
    <property type="match status" value="1"/>
</dbReference>
<proteinExistence type="predicted"/>
<keyword evidence="8" id="KW-0067">ATP-binding</keyword>
<feature type="domain" description="B box-type" evidence="12">
    <location>
        <begin position="560"/>
        <end position="607"/>
    </location>
</feature>
<evidence type="ECO:0000256" key="10">
    <source>
        <dbReference type="SAM" id="MobiDB-lite"/>
    </source>
</evidence>
<dbReference type="PROSITE" id="PS50119">
    <property type="entry name" value="ZF_BBOX"/>
    <property type="match status" value="1"/>
</dbReference>
<dbReference type="PANTHER" id="PTHR22635">
    <property type="entry name" value="RING FINGER PROTEIN 207"/>
    <property type="match status" value="1"/>
</dbReference>
<feature type="compositionally biased region" description="Polar residues" evidence="10">
    <location>
        <begin position="879"/>
        <end position="891"/>
    </location>
</feature>
<dbReference type="InterPro" id="IPR017907">
    <property type="entry name" value="Znf_RING_CS"/>
</dbReference>
<dbReference type="InterPro" id="IPR039320">
    <property type="entry name" value="RNF207"/>
</dbReference>